<evidence type="ECO:0000256" key="1">
    <source>
        <dbReference type="SAM" id="SignalP"/>
    </source>
</evidence>
<dbReference type="EMBL" id="QXFV01000156">
    <property type="protein sequence ID" value="KAE9047988.1"/>
    <property type="molecule type" value="Genomic_DNA"/>
</dbReference>
<organism evidence="2 7">
    <name type="scientific">Phytophthora rubi</name>
    <dbReference type="NCBI Taxonomy" id="129364"/>
    <lineage>
        <taxon>Eukaryota</taxon>
        <taxon>Sar</taxon>
        <taxon>Stramenopiles</taxon>
        <taxon>Oomycota</taxon>
        <taxon>Peronosporomycetes</taxon>
        <taxon>Peronosporales</taxon>
        <taxon>Peronosporaceae</taxon>
        <taxon>Phytophthora</taxon>
    </lineage>
</organism>
<dbReference type="Proteomes" id="UP000434957">
    <property type="component" value="Unassembled WGS sequence"/>
</dbReference>
<reference evidence="5 7" key="1">
    <citation type="submission" date="2018-09" db="EMBL/GenBank/DDBJ databases">
        <title>Genomic investigation of the strawberry pathogen Phytophthora fragariae indicates pathogenicity is determined by transcriptional variation in three key races.</title>
        <authorList>
            <person name="Adams T.M."/>
            <person name="Armitage A.D."/>
            <person name="Sobczyk M.K."/>
            <person name="Bates H.J."/>
            <person name="Dunwell J.M."/>
            <person name="Nellist C.F."/>
            <person name="Harrison R.J."/>
        </authorList>
    </citation>
    <scope>NUCLEOTIDE SEQUENCE [LARGE SCALE GENOMIC DNA]</scope>
    <source>
        <strain evidence="3 5">SCRP249</strain>
        <strain evidence="2 7">SCRP324</strain>
        <strain evidence="4 6">SCRP333</strain>
    </source>
</reference>
<evidence type="ECO:0000313" key="4">
    <source>
        <dbReference type="EMBL" id="KAE9356875.1"/>
    </source>
</evidence>
<evidence type="ECO:0000313" key="6">
    <source>
        <dbReference type="Proteomes" id="UP000434957"/>
    </source>
</evidence>
<comment type="caution">
    <text evidence="2">The sequence shown here is derived from an EMBL/GenBank/DDBJ whole genome shotgun (WGS) entry which is preliminary data.</text>
</comment>
<keyword evidence="6" id="KW-1185">Reference proteome</keyword>
<feature type="signal peptide" evidence="1">
    <location>
        <begin position="1"/>
        <end position="26"/>
    </location>
</feature>
<evidence type="ECO:0000313" key="7">
    <source>
        <dbReference type="Proteomes" id="UP000435112"/>
    </source>
</evidence>
<accession>A0A6A3NMH3</accession>
<evidence type="ECO:0000313" key="3">
    <source>
        <dbReference type="EMBL" id="KAE9047988.1"/>
    </source>
</evidence>
<dbReference type="EMBL" id="QXFU01000153">
    <property type="protein sequence ID" value="KAE9042191.1"/>
    <property type="molecule type" value="Genomic_DNA"/>
</dbReference>
<proteinExistence type="predicted"/>
<dbReference type="EMBL" id="QXFT01000063">
    <property type="protein sequence ID" value="KAE9356875.1"/>
    <property type="molecule type" value="Genomic_DNA"/>
</dbReference>
<name>A0A6A3NMH3_9STRA</name>
<gene>
    <name evidence="3" type="ORF">PR001_g4001</name>
    <name evidence="2" type="ORF">PR002_g4055</name>
    <name evidence="4" type="ORF">PR003_g2080</name>
</gene>
<evidence type="ECO:0000313" key="5">
    <source>
        <dbReference type="Proteomes" id="UP000429607"/>
    </source>
</evidence>
<dbReference type="AlphaFoldDB" id="A0A6A3NMH3"/>
<keyword evidence="1" id="KW-0732">Signal</keyword>
<protein>
    <submittedName>
        <fullName evidence="2">Uncharacterized protein</fullName>
    </submittedName>
</protein>
<dbReference type="Proteomes" id="UP000435112">
    <property type="component" value="Unassembled WGS sequence"/>
</dbReference>
<evidence type="ECO:0000313" key="2">
    <source>
        <dbReference type="EMBL" id="KAE9042191.1"/>
    </source>
</evidence>
<dbReference type="Proteomes" id="UP000429607">
    <property type="component" value="Unassembled WGS sequence"/>
</dbReference>
<feature type="chain" id="PRO_5036165352" evidence="1">
    <location>
        <begin position="27"/>
        <end position="145"/>
    </location>
</feature>
<sequence>MVVSGGQGGVLSASLLVSSLGGAGVATTVTTESSVGASLVSAAPTLNSAGLISGTSSTLTGGFTFLGTTGGSSLGWTGDGQYSGTQVAASVIAVPTAPMFVTSVWSTVPAPSSLGSTSFLSHLAGSGASAVPVMARSNLVAGGME</sequence>